<organism evidence="1 2">
    <name type="scientific">Sphingomonas insulae</name>
    <dbReference type="NCBI Taxonomy" id="424800"/>
    <lineage>
        <taxon>Bacteria</taxon>
        <taxon>Pseudomonadati</taxon>
        <taxon>Pseudomonadota</taxon>
        <taxon>Alphaproteobacteria</taxon>
        <taxon>Sphingomonadales</taxon>
        <taxon>Sphingomonadaceae</taxon>
        <taxon>Sphingomonas</taxon>
    </lineage>
</organism>
<evidence type="ECO:0000313" key="2">
    <source>
        <dbReference type="Proteomes" id="UP001500238"/>
    </source>
</evidence>
<gene>
    <name evidence="1" type="ORF">GCM10009102_29090</name>
</gene>
<reference evidence="2" key="1">
    <citation type="journal article" date="2019" name="Int. J. Syst. Evol. Microbiol.">
        <title>The Global Catalogue of Microorganisms (GCM) 10K type strain sequencing project: providing services to taxonomists for standard genome sequencing and annotation.</title>
        <authorList>
            <consortium name="The Broad Institute Genomics Platform"/>
            <consortium name="The Broad Institute Genome Sequencing Center for Infectious Disease"/>
            <person name="Wu L."/>
            <person name="Ma J."/>
        </authorList>
    </citation>
    <scope>NUCLEOTIDE SEQUENCE [LARGE SCALE GENOMIC DNA]</scope>
    <source>
        <strain evidence="2">JCM 14603</strain>
    </source>
</reference>
<accession>A0ABP3T3Z3</accession>
<evidence type="ECO:0000313" key="1">
    <source>
        <dbReference type="EMBL" id="GAA0675111.1"/>
    </source>
</evidence>
<protein>
    <recommendedName>
        <fullName evidence="3">Antitoxin SocA-like Panacea domain-containing protein</fullName>
    </recommendedName>
</protein>
<dbReference type="Proteomes" id="UP001500238">
    <property type="component" value="Unassembled WGS sequence"/>
</dbReference>
<evidence type="ECO:0008006" key="3">
    <source>
        <dbReference type="Google" id="ProtNLM"/>
    </source>
</evidence>
<proteinExistence type="predicted"/>
<sequence>MSVIVPNVREALNNVRRFAREVKTSTILQSRLAYARAWYAHRDVEGDWHFGPSKFIGYEGMTAKEYVNEEHRDGRITERQLGQWFTQVPEGTPLHAELDQALRSFLERYGKVPSSLSRINVTANFYAEHVPGGDLPEDRMVADLLIAVARRLPQMERDRVRAAL</sequence>
<comment type="caution">
    <text evidence="1">The sequence shown here is derived from an EMBL/GenBank/DDBJ whole genome shotgun (WGS) entry which is preliminary data.</text>
</comment>
<dbReference type="RefSeq" id="WP_163956680.1">
    <property type="nucleotide sequence ID" value="NZ_BAAAES010000011.1"/>
</dbReference>
<name>A0ABP3T3Z3_9SPHN</name>
<dbReference type="EMBL" id="BAAAES010000011">
    <property type="protein sequence ID" value="GAA0675111.1"/>
    <property type="molecule type" value="Genomic_DNA"/>
</dbReference>
<keyword evidence="2" id="KW-1185">Reference proteome</keyword>